<feature type="binding site" evidence="4">
    <location>
        <position position="134"/>
    </location>
    <ligand>
        <name>a divalent metal cation</name>
        <dbReference type="ChEBI" id="CHEBI:60240"/>
        <label>2</label>
    </ligand>
</feature>
<dbReference type="EMBL" id="JACXAI010000008">
    <property type="protein sequence ID" value="MBD1380279.1"/>
    <property type="molecule type" value="Genomic_DNA"/>
</dbReference>
<proteinExistence type="inferred from homology"/>
<evidence type="ECO:0000256" key="2">
    <source>
        <dbReference type="ARBA" id="ARBA00022723"/>
    </source>
</evidence>
<name>A0A926NBA0_9BACI</name>
<evidence type="ECO:0000256" key="1">
    <source>
        <dbReference type="ARBA" id="ARBA00009275"/>
    </source>
</evidence>
<feature type="binding site" evidence="4">
    <location>
        <position position="158"/>
    </location>
    <ligand>
        <name>a divalent metal cation</name>
        <dbReference type="ChEBI" id="CHEBI:60240"/>
        <label>2</label>
    </ligand>
</feature>
<dbReference type="Pfam" id="PF01026">
    <property type="entry name" value="TatD_DNase"/>
    <property type="match status" value="1"/>
</dbReference>
<dbReference type="PANTHER" id="PTHR46317">
    <property type="entry name" value="HYDROLASE OF PHP SUPERFAMILY-RELATED PROTEIN"/>
    <property type="match status" value="1"/>
</dbReference>
<dbReference type="GO" id="GO:0016788">
    <property type="term" value="F:hydrolase activity, acting on ester bonds"/>
    <property type="evidence" value="ECO:0007669"/>
    <property type="project" value="InterPro"/>
</dbReference>
<evidence type="ECO:0000313" key="5">
    <source>
        <dbReference type="EMBL" id="MBD1380279.1"/>
    </source>
</evidence>
<evidence type="ECO:0000256" key="4">
    <source>
        <dbReference type="PIRSR" id="PIRSR005902-1"/>
    </source>
</evidence>
<keyword evidence="3 5" id="KW-0378">Hydrolase</keyword>
<keyword evidence="6" id="KW-1185">Reference proteome</keyword>
<dbReference type="InterPro" id="IPR001130">
    <property type="entry name" value="TatD-like"/>
</dbReference>
<dbReference type="GO" id="GO:0046872">
    <property type="term" value="F:metal ion binding"/>
    <property type="evidence" value="ECO:0007669"/>
    <property type="project" value="UniProtKB-KW"/>
</dbReference>
<dbReference type="AlphaFoldDB" id="A0A926NBA0"/>
<feature type="binding site" evidence="4">
    <location>
        <position position="93"/>
    </location>
    <ligand>
        <name>a divalent metal cation</name>
        <dbReference type="ChEBI" id="CHEBI:60240"/>
        <label>1</label>
    </ligand>
</feature>
<feature type="binding site" evidence="4">
    <location>
        <position position="206"/>
    </location>
    <ligand>
        <name>a divalent metal cation</name>
        <dbReference type="ChEBI" id="CHEBI:60240"/>
        <label>1</label>
    </ligand>
</feature>
<sequence length="259" mass="30284">MKIIDSHIHFDKYSSEERDMIINGLEKNRIAALIAVSMDLQSSQNTLILAEKHAKIIPACGFHPEQPLPDEKEINKLFDWMEWNQEKFAAIGEVGLPYYSRKKNPEQFDRGVYMKLLERFVLLAKKWDKPIILHAIYEDTLSVCDLLETYGVEKAHFHWFKGDERVIDRLQSNGYYISITPDVCYEKEIQKIGKVFPLEKIMVETDGPWPFEGEFKDQMTNPSMIHRSIETIASLKSLKKEAVYQAVFENTKKFYQLNN</sequence>
<dbReference type="Proteomes" id="UP000626844">
    <property type="component" value="Unassembled WGS sequence"/>
</dbReference>
<dbReference type="PIRSF" id="PIRSF005902">
    <property type="entry name" value="DNase_TatD"/>
    <property type="match status" value="1"/>
</dbReference>
<dbReference type="SUPFAM" id="SSF51556">
    <property type="entry name" value="Metallo-dependent hydrolases"/>
    <property type="match status" value="1"/>
</dbReference>
<protein>
    <submittedName>
        <fullName evidence="5">TatD family hydrolase</fullName>
    </submittedName>
</protein>
<gene>
    <name evidence="5" type="ORF">IC621_08555</name>
</gene>
<reference evidence="5" key="1">
    <citation type="submission" date="2020-09" db="EMBL/GenBank/DDBJ databases">
        <title>A novel bacterium of genus Bacillus, isolated from South China Sea.</title>
        <authorList>
            <person name="Huang H."/>
            <person name="Mo K."/>
            <person name="Hu Y."/>
        </authorList>
    </citation>
    <scope>NUCLEOTIDE SEQUENCE</scope>
    <source>
        <strain evidence="5">IB182487</strain>
    </source>
</reference>
<evidence type="ECO:0000256" key="3">
    <source>
        <dbReference type="ARBA" id="ARBA00022801"/>
    </source>
</evidence>
<dbReference type="Gene3D" id="3.20.20.140">
    <property type="entry name" value="Metal-dependent hydrolases"/>
    <property type="match status" value="1"/>
</dbReference>
<dbReference type="InterPro" id="IPR018228">
    <property type="entry name" value="DNase_TatD-rel_CS"/>
</dbReference>
<dbReference type="PANTHER" id="PTHR46317:SF1">
    <property type="entry name" value="HYDROLASE, TATD FAMILY"/>
    <property type="match status" value="1"/>
</dbReference>
<accession>A0A926NBA0</accession>
<comment type="caution">
    <text evidence="5">The sequence shown here is derived from an EMBL/GenBank/DDBJ whole genome shotgun (WGS) entry which is preliminary data.</text>
</comment>
<dbReference type="CDD" id="cd01310">
    <property type="entry name" value="TatD_DNAse"/>
    <property type="match status" value="1"/>
</dbReference>
<dbReference type="PROSITE" id="PS01137">
    <property type="entry name" value="TATD_1"/>
    <property type="match status" value="1"/>
</dbReference>
<dbReference type="InterPro" id="IPR032466">
    <property type="entry name" value="Metal_Hydrolase"/>
</dbReference>
<feature type="binding site" evidence="4">
    <location>
        <position position="7"/>
    </location>
    <ligand>
        <name>a divalent metal cation</name>
        <dbReference type="ChEBI" id="CHEBI:60240"/>
        <label>1</label>
    </ligand>
</feature>
<keyword evidence="2 4" id="KW-0479">Metal-binding</keyword>
<comment type="similarity">
    <text evidence="1">Belongs to the metallo-dependent hydrolases superfamily. TatD-type hydrolase family.</text>
</comment>
<dbReference type="RefSeq" id="WP_191157758.1">
    <property type="nucleotide sequence ID" value="NZ_JACXAI010000008.1"/>
</dbReference>
<feature type="binding site" evidence="4">
    <location>
        <position position="9"/>
    </location>
    <ligand>
        <name>a divalent metal cation</name>
        <dbReference type="ChEBI" id="CHEBI:60240"/>
        <label>1</label>
    </ligand>
</feature>
<evidence type="ECO:0000313" key="6">
    <source>
        <dbReference type="Proteomes" id="UP000626844"/>
    </source>
</evidence>
<organism evidence="5 6">
    <name type="scientific">Metabacillus arenae</name>
    <dbReference type="NCBI Taxonomy" id="2771434"/>
    <lineage>
        <taxon>Bacteria</taxon>
        <taxon>Bacillati</taxon>
        <taxon>Bacillota</taxon>
        <taxon>Bacilli</taxon>
        <taxon>Bacillales</taxon>
        <taxon>Bacillaceae</taxon>
        <taxon>Metabacillus</taxon>
    </lineage>
</organism>